<dbReference type="Gene3D" id="1.10.10.10">
    <property type="entry name" value="Winged helix-like DNA-binding domain superfamily/Winged helix DNA-binding domain"/>
    <property type="match status" value="1"/>
</dbReference>
<dbReference type="SUPFAM" id="SSF48452">
    <property type="entry name" value="TPR-like"/>
    <property type="match status" value="1"/>
</dbReference>
<dbReference type="Pfam" id="PF25872">
    <property type="entry name" value="HTH_77"/>
    <property type="match status" value="1"/>
</dbReference>
<dbReference type="InterPro" id="IPR011009">
    <property type="entry name" value="Kinase-like_dom_sf"/>
</dbReference>
<evidence type="ECO:0000259" key="4">
    <source>
        <dbReference type="PROSITE" id="PS50011"/>
    </source>
</evidence>
<keyword evidence="2 3" id="KW-0067">ATP-binding</keyword>
<dbReference type="STRING" id="1415166.NONO_c36410"/>
<dbReference type="InterPro" id="IPR000792">
    <property type="entry name" value="Tscrpt_reg_LuxR_C"/>
</dbReference>
<dbReference type="eggNOG" id="COG3903">
    <property type="taxonomic scope" value="Bacteria"/>
</dbReference>
<feature type="domain" description="Protein kinase" evidence="4">
    <location>
        <begin position="26"/>
        <end position="291"/>
    </location>
</feature>
<feature type="binding site" evidence="3">
    <location>
        <position position="55"/>
    </location>
    <ligand>
        <name>ATP</name>
        <dbReference type="ChEBI" id="CHEBI:30616"/>
    </ligand>
</feature>
<protein>
    <submittedName>
        <fullName evidence="6">Protein kinase/ LuxR family transcriptional regulator</fullName>
    </submittedName>
</protein>
<dbReference type="Pfam" id="PF00196">
    <property type="entry name" value="GerE"/>
    <property type="match status" value="1"/>
</dbReference>
<dbReference type="InterPro" id="IPR036388">
    <property type="entry name" value="WH-like_DNA-bd_sf"/>
</dbReference>
<dbReference type="InterPro" id="IPR008271">
    <property type="entry name" value="Ser/Thr_kinase_AS"/>
</dbReference>
<dbReference type="GO" id="GO:0005524">
    <property type="term" value="F:ATP binding"/>
    <property type="evidence" value="ECO:0007669"/>
    <property type="project" value="UniProtKB-UniRule"/>
</dbReference>
<dbReference type="PROSITE" id="PS50011">
    <property type="entry name" value="PROTEIN_KINASE_DOM"/>
    <property type="match status" value="1"/>
</dbReference>
<dbReference type="Pfam" id="PF00069">
    <property type="entry name" value="Pkinase"/>
    <property type="match status" value="1"/>
</dbReference>
<evidence type="ECO:0000313" key="7">
    <source>
        <dbReference type="Proteomes" id="UP000019150"/>
    </source>
</evidence>
<reference evidence="6 7" key="1">
    <citation type="journal article" date="2014" name="Appl. Environ. Microbiol.">
        <title>Insights into the Microbial Degradation of Rubber and Gutta-Percha by Analysis of the Complete Genome of Nocardia nova SH22a.</title>
        <authorList>
            <person name="Luo Q."/>
            <person name="Hiessl S."/>
            <person name="Poehlein A."/>
            <person name="Daniel R."/>
            <person name="Steinbuchel A."/>
        </authorList>
    </citation>
    <scope>NUCLEOTIDE SEQUENCE [LARGE SCALE GENOMIC DNA]</scope>
    <source>
        <strain evidence="6">SH22a</strain>
    </source>
</reference>
<keyword evidence="6" id="KW-0808">Transferase</keyword>
<dbReference type="InterPro" id="IPR027417">
    <property type="entry name" value="P-loop_NTPase"/>
</dbReference>
<dbReference type="KEGG" id="nno:NONO_c36410"/>
<dbReference type="InterPro" id="IPR017441">
    <property type="entry name" value="Protein_kinase_ATP_BS"/>
</dbReference>
<dbReference type="PATRIC" id="fig|1415166.3.peg.3737"/>
<feature type="domain" description="HTH luxR-type" evidence="5">
    <location>
        <begin position="1025"/>
        <end position="1090"/>
    </location>
</feature>
<dbReference type="Gene3D" id="3.30.200.20">
    <property type="entry name" value="Phosphorylase Kinase, domain 1"/>
    <property type="match status" value="1"/>
</dbReference>
<evidence type="ECO:0000313" key="6">
    <source>
        <dbReference type="EMBL" id="AHH18428.1"/>
    </source>
</evidence>
<keyword evidence="1 3" id="KW-0547">Nucleotide-binding</keyword>
<dbReference type="SMART" id="SM00220">
    <property type="entry name" value="S_TKc"/>
    <property type="match status" value="1"/>
</dbReference>
<sequence>MGEIEADRTQRDVMSMVSAELADAGFTDAHEVGSGGFGLVFRCTQTDLDRTVAVKVLTATSEQDNTQRFVREQQAMGRLTGHPNVADILQVGVTATGMPYLVMPYYRHGSLDSLLRQQGPLPAREVLRVGVKIAGVLETAHGMGILHRDVKPGNILITDYGEPVLTDFGIARVAHGFRTTTGAIAGSPAFVAPEVLSGEQPTPAVDVYALGATLFAALTGHAAFERHTGEQVVAQFLRITSQAAPDLREHGIPADISQVIEQAMARMPEDRPSAAAFGDALRQAQARHDWAVDEMATPPASGTHGPGNRFLLGSPGIDNAPAATGNGSARGATLPVELTSFIGRRTEVAEAKALLANRRLLTLTGIGGAGKTRLALRVAAAVERGMADGVRVVWLGELRDGALLPAEIAAAMGLTSRERPILDALIDFLAPRELLVVLDNCEQIIDEAAKVVAALLGACPRLRILATSREVLGVDGEAVLWLPPLSVPDRDRRLSLRTAHRYDALGLFADRAATAVPDFALTDDNVATVSEICRQLDGLPLAIELAAARLRTLSPDQILRRLADRFALLTRGSRTAPSRQQTLRLCVDWSYSLCTSAEQAVWRHLSVFAGSFEIDAAEDLCVGELGAEQLLDILSGLVDKSIVLREDTGASVRFCLLETVRDYGRDKLTESGHHLELRRRHRDWYRQLAAAFEADWSSPRQLDWIDRLDREQPNLREALQFSVADDAEPSAGLAMATSLQLFWFARGQLGEARYWLGRALAISQGASTALRAKALQGAIVAADVQGDSDGAAGLVAETRTLTDRATDPTAYPFANLALGLHAVFGGESARAIGLLETCLAGFAAQHDDYGQVVTFLALGWVYQSQGDSRAALVHHRKALASAEAHGDLINQESALWALAVVSSQEGDRNGAVEMLRKALRLSRGKQVPLLAASALETLAWIACSDGDMRRAAVLMGASAALSSLPGTAPMLLPKLAVHHERTELLVKRALGTRRFDTAFSEGRAMDQDAAIAFALDDSPSRVSAPTNTPGELTKREYQVASLVAEGLTNKAIAARLVISQRTVDGHVEHILTKLEFTSRAQIAAWVAERGTPTG</sequence>
<dbReference type="CDD" id="cd14014">
    <property type="entry name" value="STKc_PknB_like"/>
    <property type="match status" value="1"/>
</dbReference>
<dbReference type="InterPro" id="IPR000719">
    <property type="entry name" value="Prot_kinase_dom"/>
</dbReference>
<keyword evidence="7" id="KW-1185">Reference proteome</keyword>
<dbReference type="PROSITE" id="PS00108">
    <property type="entry name" value="PROTEIN_KINASE_ST"/>
    <property type="match status" value="1"/>
</dbReference>
<dbReference type="SMART" id="SM00028">
    <property type="entry name" value="TPR"/>
    <property type="match status" value="2"/>
</dbReference>
<dbReference type="InterPro" id="IPR019734">
    <property type="entry name" value="TPR_rpt"/>
</dbReference>
<evidence type="ECO:0000256" key="2">
    <source>
        <dbReference type="ARBA" id="ARBA00022840"/>
    </source>
</evidence>
<dbReference type="CDD" id="cd06170">
    <property type="entry name" value="LuxR_C_like"/>
    <property type="match status" value="1"/>
</dbReference>
<dbReference type="HOGENOM" id="CLU_004665_5_3_11"/>
<dbReference type="eggNOG" id="COG0515">
    <property type="taxonomic scope" value="Bacteria"/>
</dbReference>
<dbReference type="Proteomes" id="UP000019150">
    <property type="component" value="Chromosome"/>
</dbReference>
<dbReference type="PANTHER" id="PTHR47691">
    <property type="entry name" value="REGULATOR-RELATED"/>
    <property type="match status" value="1"/>
</dbReference>
<evidence type="ECO:0000256" key="3">
    <source>
        <dbReference type="PROSITE-ProRule" id="PRU10141"/>
    </source>
</evidence>
<dbReference type="PROSITE" id="PS00107">
    <property type="entry name" value="PROTEIN_KINASE_ATP"/>
    <property type="match status" value="1"/>
</dbReference>
<keyword evidence="6" id="KW-0418">Kinase</keyword>
<dbReference type="Gene3D" id="1.25.40.10">
    <property type="entry name" value="Tetratricopeptide repeat domain"/>
    <property type="match status" value="1"/>
</dbReference>
<dbReference type="AlphaFoldDB" id="W5THI0"/>
<proteinExistence type="predicted"/>
<dbReference type="GO" id="GO:0004672">
    <property type="term" value="F:protein kinase activity"/>
    <property type="evidence" value="ECO:0007669"/>
    <property type="project" value="InterPro"/>
</dbReference>
<accession>W5THI0</accession>
<dbReference type="PANTHER" id="PTHR47691:SF3">
    <property type="entry name" value="HTH-TYPE TRANSCRIPTIONAL REGULATOR RV0890C-RELATED"/>
    <property type="match status" value="1"/>
</dbReference>
<dbReference type="GO" id="GO:0003677">
    <property type="term" value="F:DNA binding"/>
    <property type="evidence" value="ECO:0007669"/>
    <property type="project" value="InterPro"/>
</dbReference>
<dbReference type="SMART" id="SM00421">
    <property type="entry name" value="HTH_LUXR"/>
    <property type="match status" value="1"/>
</dbReference>
<dbReference type="EMBL" id="CP006850">
    <property type="protein sequence ID" value="AHH18428.1"/>
    <property type="molecule type" value="Genomic_DNA"/>
</dbReference>
<evidence type="ECO:0000256" key="1">
    <source>
        <dbReference type="ARBA" id="ARBA00022741"/>
    </source>
</evidence>
<gene>
    <name evidence="6" type="ORF">NONO_c36410</name>
</gene>
<dbReference type="Gene3D" id="1.10.510.10">
    <property type="entry name" value="Transferase(Phosphotransferase) domain 1"/>
    <property type="match status" value="1"/>
</dbReference>
<dbReference type="RefSeq" id="WP_025349866.1">
    <property type="nucleotide sequence ID" value="NZ_CP006850.1"/>
</dbReference>
<organism evidence="6 7">
    <name type="scientific">Nocardia nova SH22a</name>
    <dbReference type="NCBI Taxonomy" id="1415166"/>
    <lineage>
        <taxon>Bacteria</taxon>
        <taxon>Bacillati</taxon>
        <taxon>Actinomycetota</taxon>
        <taxon>Actinomycetes</taxon>
        <taxon>Mycobacteriales</taxon>
        <taxon>Nocardiaceae</taxon>
        <taxon>Nocardia</taxon>
    </lineage>
</organism>
<dbReference type="PRINTS" id="PR00364">
    <property type="entry name" value="DISEASERSIST"/>
</dbReference>
<dbReference type="GO" id="GO:0006355">
    <property type="term" value="P:regulation of DNA-templated transcription"/>
    <property type="evidence" value="ECO:0007669"/>
    <property type="project" value="InterPro"/>
</dbReference>
<dbReference type="OrthoDB" id="136365at2"/>
<dbReference type="SUPFAM" id="SSF56112">
    <property type="entry name" value="Protein kinase-like (PK-like)"/>
    <property type="match status" value="1"/>
</dbReference>
<dbReference type="PRINTS" id="PR00038">
    <property type="entry name" value="HTHLUXR"/>
</dbReference>
<dbReference type="InterPro" id="IPR058852">
    <property type="entry name" value="HTH_77"/>
</dbReference>
<dbReference type="InterPro" id="IPR011990">
    <property type="entry name" value="TPR-like_helical_dom_sf"/>
</dbReference>
<dbReference type="PROSITE" id="PS50043">
    <property type="entry name" value="HTH_LUXR_2"/>
    <property type="match status" value="1"/>
</dbReference>
<dbReference type="Gene3D" id="3.40.50.300">
    <property type="entry name" value="P-loop containing nucleotide triphosphate hydrolases"/>
    <property type="match status" value="1"/>
</dbReference>
<dbReference type="SUPFAM" id="SSF46894">
    <property type="entry name" value="C-terminal effector domain of the bipartite response regulators"/>
    <property type="match status" value="1"/>
</dbReference>
<evidence type="ECO:0000259" key="5">
    <source>
        <dbReference type="PROSITE" id="PS50043"/>
    </source>
</evidence>
<dbReference type="InterPro" id="IPR016032">
    <property type="entry name" value="Sig_transdc_resp-reg_C-effctor"/>
</dbReference>
<dbReference type="SUPFAM" id="SSF52540">
    <property type="entry name" value="P-loop containing nucleoside triphosphate hydrolases"/>
    <property type="match status" value="1"/>
</dbReference>
<dbReference type="PROSITE" id="PS00622">
    <property type="entry name" value="HTH_LUXR_1"/>
    <property type="match status" value="1"/>
</dbReference>
<name>W5THI0_9NOCA</name>